<keyword evidence="3" id="KW-1185">Reference proteome</keyword>
<keyword evidence="2" id="KW-0548">Nucleotidyltransferase</keyword>
<comment type="caution">
    <text evidence="2">The sequence shown here is derived from an EMBL/GenBank/DDBJ whole genome shotgun (WGS) entry which is preliminary data.</text>
</comment>
<evidence type="ECO:0000313" key="2">
    <source>
        <dbReference type="EMBL" id="OMP02953.1"/>
    </source>
</evidence>
<evidence type="ECO:0000313" key="3">
    <source>
        <dbReference type="Proteomes" id="UP000188268"/>
    </source>
</evidence>
<dbReference type="PANTHER" id="PTHR33710">
    <property type="entry name" value="BNAC02G09200D PROTEIN"/>
    <property type="match status" value="1"/>
</dbReference>
<reference evidence="2 3" key="1">
    <citation type="submission" date="2013-09" db="EMBL/GenBank/DDBJ databases">
        <title>Corchorus capsularis genome sequencing.</title>
        <authorList>
            <person name="Alam M."/>
            <person name="Haque M.S."/>
            <person name="Islam M.S."/>
            <person name="Emdad E.M."/>
            <person name="Islam M.M."/>
            <person name="Ahmed B."/>
            <person name="Halim A."/>
            <person name="Hossen Q.M.M."/>
            <person name="Hossain M.Z."/>
            <person name="Ahmed R."/>
            <person name="Khan M.M."/>
            <person name="Islam R."/>
            <person name="Rashid M.M."/>
            <person name="Khan S.A."/>
            <person name="Rahman M.S."/>
            <person name="Alam M."/>
        </authorList>
    </citation>
    <scope>NUCLEOTIDE SEQUENCE [LARGE SCALE GENOMIC DNA]</scope>
    <source>
        <strain evidence="3">cv. CVL-1</strain>
        <tissue evidence="2">Whole seedling</tissue>
    </source>
</reference>
<dbReference type="OrthoDB" id="1748430at2759"/>
<dbReference type="Gene3D" id="3.60.10.10">
    <property type="entry name" value="Endonuclease/exonuclease/phosphatase"/>
    <property type="match status" value="1"/>
</dbReference>
<dbReference type="STRING" id="210143.A0A1R3K780"/>
<name>A0A1R3K780_COCAP</name>
<proteinExistence type="predicted"/>
<dbReference type="PANTHER" id="PTHR33710:SF77">
    <property type="entry name" value="DNASE I-LIKE SUPERFAMILY PROTEIN"/>
    <property type="match status" value="1"/>
</dbReference>
<keyword evidence="2" id="KW-0695">RNA-directed DNA polymerase</keyword>
<protein>
    <submittedName>
        <fullName evidence="2">Reverse transcriptase</fullName>
    </submittedName>
</protein>
<dbReference type="SUPFAM" id="SSF56219">
    <property type="entry name" value="DNase I-like"/>
    <property type="match status" value="1"/>
</dbReference>
<gene>
    <name evidence="2" type="ORF">CCACVL1_02656</name>
</gene>
<dbReference type="AlphaFoldDB" id="A0A1R3K780"/>
<dbReference type="Pfam" id="PF03372">
    <property type="entry name" value="Exo_endo_phos"/>
    <property type="match status" value="1"/>
</dbReference>
<dbReference type="InterPro" id="IPR005135">
    <property type="entry name" value="Endo/exonuclease/phosphatase"/>
</dbReference>
<dbReference type="OMA" id="VNIWEAK"/>
<dbReference type="Gramene" id="OMP02953">
    <property type="protein sequence ID" value="OMP02953"/>
    <property type="gene ID" value="CCACVL1_02656"/>
</dbReference>
<dbReference type="GO" id="GO:0003964">
    <property type="term" value="F:RNA-directed DNA polymerase activity"/>
    <property type="evidence" value="ECO:0007669"/>
    <property type="project" value="UniProtKB-KW"/>
</dbReference>
<feature type="domain" description="Endonuclease/exonuclease/phosphatase" evidence="1">
    <location>
        <begin position="3"/>
        <end position="195"/>
    </location>
</feature>
<dbReference type="Proteomes" id="UP000188268">
    <property type="component" value="Unassembled WGS sequence"/>
</dbReference>
<keyword evidence="2" id="KW-0808">Transferase</keyword>
<evidence type="ECO:0000259" key="1">
    <source>
        <dbReference type="Pfam" id="PF03372"/>
    </source>
</evidence>
<organism evidence="2 3">
    <name type="scientific">Corchorus capsularis</name>
    <name type="common">Jute</name>
    <dbReference type="NCBI Taxonomy" id="210143"/>
    <lineage>
        <taxon>Eukaryota</taxon>
        <taxon>Viridiplantae</taxon>
        <taxon>Streptophyta</taxon>
        <taxon>Embryophyta</taxon>
        <taxon>Tracheophyta</taxon>
        <taxon>Spermatophyta</taxon>
        <taxon>Magnoliopsida</taxon>
        <taxon>eudicotyledons</taxon>
        <taxon>Gunneridae</taxon>
        <taxon>Pentapetalae</taxon>
        <taxon>rosids</taxon>
        <taxon>malvids</taxon>
        <taxon>Malvales</taxon>
        <taxon>Malvaceae</taxon>
        <taxon>Grewioideae</taxon>
        <taxon>Apeibeae</taxon>
        <taxon>Corchorus</taxon>
    </lineage>
</organism>
<dbReference type="EMBL" id="AWWV01006143">
    <property type="protein sequence ID" value="OMP02953.1"/>
    <property type="molecule type" value="Genomic_DNA"/>
</dbReference>
<accession>A0A1R3K780</accession>
<dbReference type="InterPro" id="IPR036691">
    <property type="entry name" value="Endo/exonu/phosph_ase_sf"/>
</dbReference>
<sequence length="647" mass="74011">MHTHNPMVVFILETKISGQTAANVATSLGFDNVHIVDSKGLAGGMWYLSNSNEVKVDIMPHGDQAIHAMIEERNNPTFNFLWFITGIYGSPILQKRKLLWNELRHVSESVNGPWTTMGDFNDILSSDEKFGGRPPNSYRTKLYKDCMDDCGMIDLGFSGPKFTWVSYHYDGVLIRERLDRIWVNASWCSRFPSASVQHLVRVHSDHNPLLLHLIVEPINLSNCPFRFEWCWFNHLDFLQFVHNTWNDSNLGLSDRIKVFVVAVKHWNSLVFGNVFIKKRKLVVRLNGIQKALYSHHSDSLIKLEKHLFTTSLYSSDLGNSLTANRRITISDELHSDLRKISSRGEVHKALFSMKPRKSPGPDGLHLGFFQKCGKSVAPSFWNDIFKAFSDKAIPTDWSESLIALIPKTLNPETITQFRPIELCNTSYKLVTKILVNRIRSLLQDLISLNQASFIPRRKGTDNVILVQEMVPSFSKQSGKIAGYYMQVVALPVSTLNEIDRASRNFLWGSSIEHRKLHLFNWDIDAPKAYHGRNDTPRTYHGLEDKHGEHGKDVQGLQGNMKMHGDHRDIDNHVPSTKKMPFDPLKMPIGPMTRTRAKRFKDALMGLVRTHLEDLKTIEVHLKSFDDDLSKKTPTNYKFITLLAIDSR</sequence>